<dbReference type="Proteomes" id="UP000033475">
    <property type="component" value="Unassembled WGS sequence"/>
</dbReference>
<organism evidence="2 3">
    <name type="scientific">Rickettsia felis str. Pedreira</name>
    <dbReference type="NCBI Taxonomy" id="1359196"/>
    <lineage>
        <taxon>Bacteria</taxon>
        <taxon>Pseudomonadati</taxon>
        <taxon>Pseudomonadota</taxon>
        <taxon>Alphaproteobacteria</taxon>
        <taxon>Rickettsiales</taxon>
        <taxon>Rickettsiaceae</taxon>
        <taxon>Rickettsieae</taxon>
        <taxon>Rickettsia</taxon>
        <taxon>spotted fever group</taxon>
    </lineage>
</organism>
<accession>A0A0F3MSK8</accession>
<evidence type="ECO:0000313" key="2">
    <source>
        <dbReference type="EMBL" id="KJV58720.1"/>
    </source>
</evidence>
<proteinExistence type="predicted"/>
<dbReference type="EMBL" id="LANQ01000001">
    <property type="protein sequence ID" value="KJV58720.1"/>
    <property type="molecule type" value="Genomic_DNA"/>
</dbReference>
<protein>
    <submittedName>
        <fullName evidence="2">Uncharacterized protein</fullName>
    </submittedName>
</protein>
<comment type="caution">
    <text evidence="2">The sequence shown here is derived from an EMBL/GenBank/DDBJ whole genome shotgun (WGS) entry which is preliminary data.</text>
</comment>
<name>A0A0F3MSK8_RICFI</name>
<reference evidence="2 3" key="1">
    <citation type="submission" date="2015-01" db="EMBL/GenBank/DDBJ databases">
        <title>Genome Sequencing of Rickettsiales.</title>
        <authorList>
            <person name="Daugherty S.C."/>
            <person name="Su Q."/>
            <person name="Abolude K."/>
            <person name="Beier-Sexton M."/>
            <person name="Carlyon J.A."/>
            <person name="Carter R."/>
            <person name="Day N.P."/>
            <person name="Dumler S.J."/>
            <person name="Dyachenko V."/>
            <person name="Godinez A."/>
            <person name="Kurtti T.J."/>
            <person name="Lichay M."/>
            <person name="Mullins K.E."/>
            <person name="Ott S."/>
            <person name="Pappas-Brown V."/>
            <person name="Paris D.H."/>
            <person name="Patel P."/>
            <person name="Richards A.L."/>
            <person name="Sadzewicz L."/>
            <person name="Sears K."/>
            <person name="Seidman D."/>
            <person name="Sengamalay N."/>
            <person name="Stenos J."/>
            <person name="Tallon L.J."/>
            <person name="Vincent G."/>
            <person name="Fraser C.M."/>
            <person name="Munderloh U."/>
            <person name="Dunning-Hotopp J.C."/>
        </authorList>
    </citation>
    <scope>NUCLEOTIDE SEQUENCE [LARGE SCALE GENOMIC DNA]</scope>
    <source>
        <strain evidence="2 3">Pedreira</strain>
    </source>
</reference>
<sequence length="55" mass="6456">MKSRHCKQTQRAWIPKPSLREELQSNSTKQSRAKVLRLPRRCFASPRNDGCMTIK</sequence>
<evidence type="ECO:0000313" key="3">
    <source>
        <dbReference type="Proteomes" id="UP000033475"/>
    </source>
</evidence>
<evidence type="ECO:0000256" key="1">
    <source>
        <dbReference type="SAM" id="MobiDB-lite"/>
    </source>
</evidence>
<dbReference type="AlphaFoldDB" id="A0A0F3MSK8"/>
<dbReference type="PATRIC" id="fig|1359196.3.peg.1076"/>
<feature type="region of interest" description="Disordered" evidence="1">
    <location>
        <begin position="1"/>
        <end position="31"/>
    </location>
</feature>
<gene>
    <name evidence="2" type="ORF">RFEPED_1112</name>
</gene>